<comment type="caution">
    <text evidence="1">The sequence shown here is derived from an EMBL/GenBank/DDBJ whole genome shotgun (WGS) entry which is preliminary data.</text>
</comment>
<organism evidence="1 2">
    <name type="scientific">Eumeta variegata</name>
    <name type="common">Bagworm moth</name>
    <name type="synonym">Eumeta japonica</name>
    <dbReference type="NCBI Taxonomy" id="151549"/>
    <lineage>
        <taxon>Eukaryota</taxon>
        <taxon>Metazoa</taxon>
        <taxon>Ecdysozoa</taxon>
        <taxon>Arthropoda</taxon>
        <taxon>Hexapoda</taxon>
        <taxon>Insecta</taxon>
        <taxon>Pterygota</taxon>
        <taxon>Neoptera</taxon>
        <taxon>Endopterygota</taxon>
        <taxon>Lepidoptera</taxon>
        <taxon>Glossata</taxon>
        <taxon>Ditrysia</taxon>
        <taxon>Tineoidea</taxon>
        <taxon>Psychidae</taxon>
        <taxon>Oiketicinae</taxon>
        <taxon>Eumeta</taxon>
    </lineage>
</organism>
<sequence>EFKRGRTNLTDDLREGCTYTATTKDYISSVRLMTGTDKRVTYKQIQISLVIGMRQMHKHLAAGKFCTSVDTS</sequence>
<feature type="non-terminal residue" evidence="1">
    <location>
        <position position="1"/>
    </location>
</feature>
<dbReference type="AlphaFoldDB" id="A0A4C1XWL1"/>
<dbReference type="Proteomes" id="UP000299102">
    <property type="component" value="Unassembled WGS sequence"/>
</dbReference>
<accession>A0A4C1XWL1</accession>
<evidence type="ECO:0000313" key="1">
    <source>
        <dbReference type="EMBL" id="GBP67483.1"/>
    </source>
</evidence>
<keyword evidence="2" id="KW-1185">Reference proteome</keyword>
<name>A0A4C1XWL1_EUMVA</name>
<proteinExistence type="predicted"/>
<evidence type="ECO:0000313" key="2">
    <source>
        <dbReference type="Proteomes" id="UP000299102"/>
    </source>
</evidence>
<dbReference type="EMBL" id="BGZK01000985">
    <property type="protein sequence ID" value="GBP67483.1"/>
    <property type="molecule type" value="Genomic_DNA"/>
</dbReference>
<reference evidence="1 2" key="1">
    <citation type="journal article" date="2019" name="Commun. Biol.">
        <title>The bagworm genome reveals a unique fibroin gene that provides high tensile strength.</title>
        <authorList>
            <person name="Kono N."/>
            <person name="Nakamura H."/>
            <person name="Ohtoshi R."/>
            <person name="Tomita M."/>
            <person name="Numata K."/>
            <person name="Arakawa K."/>
        </authorList>
    </citation>
    <scope>NUCLEOTIDE SEQUENCE [LARGE SCALE GENOMIC DNA]</scope>
</reference>
<dbReference type="OrthoDB" id="10017160at2759"/>
<gene>
    <name evidence="1" type="ORF">EVAR_49849_1</name>
</gene>
<protein>
    <submittedName>
        <fullName evidence="1">Uncharacterized protein</fullName>
    </submittedName>
</protein>